<feature type="compositionally biased region" description="Polar residues" evidence="1">
    <location>
        <begin position="115"/>
        <end position="125"/>
    </location>
</feature>
<dbReference type="Proteomes" id="UP000510647">
    <property type="component" value="Chromosome 1"/>
</dbReference>
<reference evidence="3 4" key="1">
    <citation type="submission" date="2020-06" db="EMBL/GenBank/DDBJ databases">
        <title>The yeast mating-type switching endonuclease HO is a domesticated member of an unorthodox homing genetic element family.</title>
        <authorList>
            <person name="Coughlan A.Y."/>
            <person name="Lombardi L."/>
            <person name="Braun-Galleani S."/>
            <person name="Martos A.R."/>
            <person name="Galeote V."/>
            <person name="Bigey F."/>
            <person name="Dequin S."/>
            <person name="Byrne K.P."/>
            <person name="Wolfe K.H."/>
        </authorList>
    </citation>
    <scope>NUCLEOTIDE SEQUENCE [LARGE SCALE GENOMIC DNA]</scope>
    <source>
        <strain evidence="3 4">CBS2947</strain>
    </source>
</reference>
<evidence type="ECO:0000259" key="2">
    <source>
        <dbReference type="Pfam" id="PF10453"/>
    </source>
</evidence>
<accession>A0A7H9HNG7</accession>
<feature type="region of interest" description="Disordered" evidence="1">
    <location>
        <begin position="240"/>
        <end position="268"/>
    </location>
</feature>
<keyword evidence="4" id="KW-1185">Reference proteome</keyword>
<evidence type="ECO:0000313" key="4">
    <source>
        <dbReference type="Proteomes" id="UP000510647"/>
    </source>
</evidence>
<sequence>MNYHQSNVGYGRGFRPLPRPSSSGTLGEPANKRQRLEEPLPYGMAMPMATPMATYPYQPPLHRPMPLPYMNDGWSSQPYREPLRTIGEPRQSEVVSEDEEDESGSSQEEEHEATDSQTLTVPGTSITLATEEDILKWREQRKRMWLLKISNNRQKHMEGMGIKEEDLKGQKSALQEGKKQKLFIQSIQNQVNRINPRSTLSVRIAQREMAQENSKLLDFIEKLGDAGLLNCELTDDEKEKLFGPQDTAQKKGRNSYRSDFKNKPYNRR</sequence>
<feature type="region of interest" description="Disordered" evidence="1">
    <location>
        <begin position="87"/>
        <end position="125"/>
    </location>
</feature>
<dbReference type="InterPro" id="IPR019496">
    <property type="entry name" value="NUFIP1_cons_dom"/>
</dbReference>
<evidence type="ECO:0000256" key="1">
    <source>
        <dbReference type="SAM" id="MobiDB-lite"/>
    </source>
</evidence>
<feature type="region of interest" description="Disordered" evidence="1">
    <location>
        <begin position="1"/>
        <end position="40"/>
    </location>
</feature>
<dbReference type="Pfam" id="PF10453">
    <property type="entry name" value="NUFIP1"/>
    <property type="match status" value="1"/>
</dbReference>
<dbReference type="Gene3D" id="6.10.250.1790">
    <property type="match status" value="1"/>
</dbReference>
<protein>
    <recommendedName>
        <fullName evidence="2">FMR1-interacting protein 1 conserved domain-containing protein</fullName>
    </recommendedName>
</protein>
<dbReference type="OrthoDB" id="273070at2759"/>
<feature type="domain" description="FMR1-interacting protein 1 conserved" evidence="2">
    <location>
        <begin position="116"/>
        <end position="165"/>
    </location>
</feature>
<evidence type="ECO:0000313" key="3">
    <source>
        <dbReference type="EMBL" id="QLQ77895.1"/>
    </source>
</evidence>
<proteinExistence type="predicted"/>
<dbReference type="EMBL" id="CP059267">
    <property type="protein sequence ID" value="QLQ77895.1"/>
    <property type="molecule type" value="Genomic_DNA"/>
</dbReference>
<gene>
    <name evidence="3" type="ORF">HG537_0A01420</name>
</gene>
<feature type="compositionally biased region" description="Acidic residues" evidence="1">
    <location>
        <begin position="95"/>
        <end position="112"/>
    </location>
</feature>
<name>A0A7H9HNG7_9SACH</name>
<dbReference type="AlphaFoldDB" id="A0A7H9HNG7"/>
<organism evidence="3 4">
    <name type="scientific">Torulaspora globosa</name>
    <dbReference type="NCBI Taxonomy" id="48254"/>
    <lineage>
        <taxon>Eukaryota</taxon>
        <taxon>Fungi</taxon>
        <taxon>Dikarya</taxon>
        <taxon>Ascomycota</taxon>
        <taxon>Saccharomycotina</taxon>
        <taxon>Saccharomycetes</taxon>
        <taxon>Saccharomycetales</taxon>
        <taxon>Saccharomycetaceae</taxon>
        <taxon>Torulaspora</taxon>
    </lineage>
</organism>